<evidence type="ECO:0000313" key="6">
    <source>
        <dbReference type="Proteomes" id="UP000749559"/>
    </source>
</evidence>
<keyword evidence="3" id="KW-0378">Hydrolase</keyword>
<name>A0A8S4NB54_OWEFU</name>
<keyword evidence="6" id="KW-1185">Reference proteome</keyword>
<dbReference type="InterPro" id="IPR001806">
    <property type="entry name" value="Small_GTPase"/>
</dbReference>
<dbReference type="Pfam" id="PF00071">
    <property type="entry name" value="Ras"/>
    <property type="match status" value="1"/>
</dbReference>
<dbReference type="NCBIfam" id="TIGR00231">
    <property type="entry name" value="small_GTP"/>
    <property type="match status" value="1"/>
</dbReference>
<dbReference type="EMBL" id="CAIIXF020000002">
    <property type="protein sequence ID" value="CAH1778030.1"/>
    <property type="molecule type" value="Genomic_DNA"/>
</dbReference>
<evidence type="ECO:0000256" key="4">
    <source>
        <dbReference type="ARBA" id="ARBA00048098"/>
    </source>
</evidence>
<dbReference type="AlphaFoldDB" id="A0A8S4NB54"/>
<dbReference type="GO" id="GO:0005525">
    <property type="term" value="F:GTP binding"/>
    <property type="evidence" value="ECO:0007669"/>
    <property type="project" value="InterPro"/>
</dbReference>
<dbReference type="InterPro" id="IPR027417">
    <property type="entry name" value="P-loop_NTPase"/>
</dbReference>
<proteinExistence type="inferred from homology"/>
<dbReference type="SMART" id="SM00173">
    <property type="entry name" value="RAS"/>
    <property type="match status" value="1"/>
</dbReference>
<comment type="similarity">
    <text evidence="1">Belongs to the small GTPase superfamily. Ras family.</text>
</comment>
<dbReference type="PANTHER" id="PTHR45704">
    <property type="entry name" value="RAS-LIKE FAMILY MEMBER 11"/>
    <property type="match status" value="1"/>
</dbReference>
<dbReference type="InterPro" id="IPR005225">
    <property type="entry name" value="Small_GTP-bd"/>
</dbReference>
<accession>A0A8S4NB54</accession>
<evidence type="ECO:0000256" key="2">
    <source>
        <dbReference type="ARBA" id="ARBA00011984"/>
    </source>
</evidence>
<dbReference type="PRINTS" id="PR00449">
    <property type="entry name" value="RASTRNSFRMNG"/>
</dbReference>
<dbReference type="EC" id="3.6.5.2" evidence="2"/>
<comment type="caution">
    <text evidence="5">The sequence shown here is derived from an EMBL/GenBank/DDBJ whole genome shotgun (WGS) entry which is preliminary data.</text>
</comment>
<dbReference type="Gene3D" id="3.40.50.300">
    <property type="entry name" value="P-loop containing nucleotide triphosphate hydrolases"/>
    <property type="match status" value="1"/>
</dbReference>
<sequence length="213" mass="24286">MVKEKLPSVNMMNTNLKVVVLGSENVGKTALSVRYLTKRFIGEYQSDTDSLYNASIELDDSPIQLQLLDCTEIAEIDDVLGRDQQLQWADAFIVVYDICNRDSFLSASKIIKSIRSVHSHTDSPILLIGNKLDLQHRRQTGFDEGHVMSLDQTCQFYELSAADGYHTVTHAFNSLFREAKVNKKALKINKFFKSNTEKRRNSFVAKIGDMFRR</sequence>
<dbReference type="SMART" id="SM00174">
    <property type="entry name" value="RHO"/>
    <property type="match status" value="1"/>
</dbReference>
<dbReference type="OrthoDB" id="18798at2759"/>
<dbReference type="PROSITE" id="PS51419">
    <property type="entry name" value="RAB"/>
    <property type="match status" value="1"/>
</dbReference>
<organism evidence="5 6">
    <name type="scientific">Owenia fusiformis</name>
    <name type="common">Polychaete worm</name>
    <dbReference type="NCBI Taxonomy" id="6347"/>
    <lineage>
        <taxon>Eukaryota</taxon>
        <taxon>Metazoa</taxon>
        <taxon>Spiralia</taxon>
        <taxon>Lophotrochozoa</taxon>
        <taxon>Annelida</taxon>
        <taxon>Polychaeta</taxon>
        <taxon>Sedentaria</taxon>
        <taxon>Canalipalpata</taxon>
        <taxon>Sabellida</taxon>
        <taxon>Oweniida</taxon>
        <taxon>Oweniidae</taxon>
        <taxon>Owenia</taxon>
    </lineage>
</organism>
<dbReference type="PROSITE" id="PS51421">
    <property type="entry name" value="RAS"/>
    <property type="match status" value="1"/>
</dbReference>
<evidence type="ECO:0000256" key="1">
    <source>
        <dbReference type="ARBA" id="ARBA00008344"/>
    </source>
</evidence>
<evidence type="ECO:0000256" key="3">
    <source>
        <dbReference type="ARBA" id="ARBA00022801"/>
    </source>
</evidence>
<dbReference type="GO" id="GO:0003925">
    <property type="term" value="F:G protein activity"/>
    <property type="evidence" value="ECO:0007669"/>
    <property type="project" value="UniProtKB-EC"/>
</dbReference>
<dbReference type="InterPro" id="IPR051065">
    <property type="entry name" value="Ras-related_GTPase"/>
</dbReference>
<comment type="catalytic activity">
    <reaction evidence="4">
        <text>GTP + H2O = GDP + phosphate + H(+)</text>
        <dbReference type="Rhea" id="RHEA:19669"/>
        <dbReference type="ChEBI" id="CHEBI:15377"/>
        <dbReference type="ChEBI" id="CHEBI:15378"/>
        <dbReference type="ChEBI" id="CHEBI:37565"/>
        <dbReference type="ChEBI" id="CHEBI:43474"/>
        <dbReference type="ChEBI" id="CHEBI:58189"/>
        <dbReference type="EC" id="3.6.5.2"/>
    </reaction>
</comment>
<dbReference type="SUPFAM" id="SSF52540">
    <property type="entry name" value="P-loop containing nucleoside triphosphate hydrolases"/>
    <property type="match status" value="1"/>
</dbReference>
<evidence type="ECO:0000313" key="5">
    <source>
        <dbReference type="EMBL" id="CAH1778030.1"/>
    </source>
</evidence>
<dbReference type="Proteomes" id="UP000749559">
    <property type="component" value="Unassembled WGS sequence"/>
</dbReference>
<dbReference type="SMART" id="SM00175">
    <property type="entry name" value="RAB"/>
    <property type="match status" value="1"/>
</dbReference>
<gene>
    <name evidence="5" type="ORF">OFUS_LOCUS5002</name>
</gene>
<protein>
    <recommendedName>
        <fullName evidence="2">small monomeric GTPase</fullName>
        <ecNumber evidence="2">3.6.5.2</ecNumber>
    </recommendedName>
</protein>
<reference evidence="5" key="1">
    <citation type="submission" date="2022-03" db="EMBL/GenBank/DDBJ databases">
        <authorList>
            <person name="Martin C."/>
        </authorList>
    </citation>
    <scope>NUCLEOTIDE SEQUENCE</scope>
</reference>